<dbReference type="Proteomes" id="UP000242180">
    <property type="component" value="Unassembled WGS sequence"/>
</dbReference>
<dbReference type="GO" id="GO:0034982">
    <property type="term" value="P:mitochondrial protein processing"/>
    <property type="evidence" value="ECO:0007669"/>
    <property type="project" value="TreeGrafter"/>
</dbReference>
<dbReference type="GO" id="GO:0046872">
    <property type="term" value="F:metal ion binding"/>
    <property type="evidence" value="ECO:0007669"/>
    <property type="project" value="UniProtKB-KW"/>
</dbReference>
<dbReference type="GO" id="GO:0006515">
    <property type="term" value="P:protein quality control for misfolded or incompletely synthesized proteins"/>
    <property type="evidence" value="ECO:0007669"/>
    <property type="project" value="TreeGrafter"/>
</dbReference>
<dbReference type="GO" id="GO:0004222">
    <property type="term" value="F:metalloendopeptidase activity"/>
    <property type="evidence" value="ECO:0007669"/>
    <property type="project" value="InterPro"/>
</dbReference>
<dbReference type="InParanoid" id="A0A1X2HJW2"/>
<evidence type="ECO:0000256" key="3">
    <source>
        <dbReference type="ARBA" id="ARBA00022723"/>
    </source>
</evidence>
<dbReference type="OMA" id="PHTFRRD"/>
<evidence type="ECO:0000313" key="8">
    <source>
        <dbReference type="EMBL" id="ORY99329.1"/>
    </source>
</evidence>
<evidence type="ECO:0000259" key="7">
    <source>
        <dbReference type="Pfam" id="PF01435"/>
    </source>
</evidence>
<feature type="domain" description="Peptidase M48" evidence="7">
    <location>
        <begin position="198"/>
        <end position="404"/>
    </location>
</feature>
<keyword evidence="6" id="KW-0482">Metalloprotease</keyword>
<organism evidence="8 9">
    <name type="scientific">Syncephalastrum racemosum</name>
    <name type="common">Filamentous fungus</name>
    <dbReference type="NCBI Taxonomy" id="13706"/>
    <lineage>
        <taxon>Eukaryota</taxon>
        <taxon>Fungi</taxon>
        <taxon>Fungi incertae sedis</taxon>
        <taxon>Mucoromycota</taxon>
        <taxon>Mucoromycotina</taxon>
        <taxon>Mucoromycetes</taxon>
        <taxon>Mucorales</taxon>
        <taxon>Syncephalastraceae</taxon>
        <taxon>Syncephalastrum</taxon>
    </lineage>
</organism>
<dbReference type="AlphaFoldDB" id="A0A1X2HJW2"/>
<keyword evidence="4" id="KW-0378">Hydrolase</keyword>
<dbReference type="PANTHER" id="PTHR22726">
    <property type="entry name" value="METALLOENDOPEPTIDASE OMA1"/>
    <property type="match status" value="1"/>
</dbReference>
<evidence type="ECO:0000256" key="2">
    <source>
        <dbReference type="ARBA" id="ARBA00022670"/>
    </source>
</evidence>
<keyword evidence="5" id="KW-0862">Zinc</keyword>
<reference evidence="8 9" key="1">
    <citation type="submission" date="2016-07" db="EMBL/GenBank/DDBJ databases">
        <title>Pervasive Adenine N6-methylation of Active Genes in Fungi.</title>
        <authorList>
            <consortium name="DOE Joint Genome Institute"/>
            <person name="Mondo S.J."/>
            <person name="Dannebaum R.O."/>
            <person name="Kuo R.C."/>
            <person name="Labutti K."/>
            <person name="Haridas S."/>
            <person name="Kuo A."/>
            <person name="Salamov A."/>
            <person name="Ahrendt S.R."/>
            <person name="Lipzen A."/>
            <person name="Sullivan W."/>
            <person name="Andreopoulos W.B."/>
            <person name="Clum A."/>
            <person name="Lindquist E."/>
            <person name="Daum C."/>
            <person name="Ramamoorthy G.K."/>
            <person name="Gryganskyi A."/>
            <person name="Culley D."/>
            <person name="Magnuson J.K."/>
            <person name="James T.Y."/>
            <person name="O'Malley M.A."/>
            <person name="Stajich J.E."/>
            <person name="Spatafora J.W."/>
            <person name="Visel A."/>
            <person name="Grigoriev I.V."/>
        </authorList>
    </citation>
    <scope>NUCLEOTIDE SEQUENCE [LARGE SCALE GENOMIC DNA]</scope>
    <source>
        <strain evidence="8 9">NRRL 2496</strain>
    </source>
</reference>
<dbReference type="GO" id="GO:0005743">
    <property type="term" value="C:mitochondrial inner membrane"/>
    <property type="evidence" value="ECO:0007669"/>
    <property type="project" value="TreeGrafter"/>
</dbReference>
<sequence length="463" mass="52561">MLHSALRRASRVSSLQTWHSTASKGKLCSNCYNASRPSVISQRYPLLRPFHTTRPQRSPLIPLPVALLSLLKTSKLVSFVSLSSKTSLTLLPHTFYRDPNRLFAKLLASVPVMGFGLLLAVGLDQAPNTSRLRLVYLNEEEEEEIVRLEIDELLQSQWGLVTPRDNEYVVWLQNIVDNLARAAVDDVRDPVRPYDDEKKKDFVVDVICDASTINAMCAGRNILVYDLMVHYMDYDTEKMAVILSHEIAHSIQRHFVETHGIAALMFMLGDITRGVFWIVTESLGPYVNQKINEAISTFITMETQTKYNRTLEKEADLVGLKILAKAGYDPRIATQVWAKMAELDQKMEDGTVQDDSAVVSPPENKEGRSYEELESNVRQFIETLVSTWFGSSHPPSQERIEYMQAHMDEAVELYNEALRVNGPPKGFVLSRDAFQEQTQEESQRGWLQAITSWRWPWPTAAAA</sequence>
<evidence type="ECO:0000313" key="9">
    <source>
        <dbReference type="Proteomes" id="UP000242180"/>
    </source>
</evidence>
<evidence type="ECO:0000256" key="5">
    <source>
        <dbReference type="ARBA" id="ARBA00022833"/>
    </source>
</evidence>
<dbReference type="EMBL" id="MCGN01000003">
    <property type="protein sequence ID" value="ORY99329.1"/>
    <property type="molecule type" value="Genomic_DNA"/>
</dbReference>
<keyword evidence="9" id="KW-1185">Reference proteome</keyword>
<dbReference type="STRING" id="13706.A0A1X2HJW2"/>
<evidence type="ECO:0000256" key="4">
    <source>
        <dbReference type="ARBA" id="ARBA00022801"/>
    </source>
</evidence>
<accession>A0A1X2HJW2</accession>
<name>A0A1X2HJW2_SYNRA</name>
<comment type="caution">
    <text evidence="8">The sequence shown here is derived from an EMBL/GenBank/DDBJ whole genome shotgun (WGS) entry which is preliminary data.</text>
</comment>
<dbReference type="InterPro" id="IPR001915">
    <property type="entry name" value="Peptidase_M48"/>
</dbReference>
<dbReference type="Gene3D" id="3.30.2010.10">
    <property type="entry name" value="Metalloproteases ('zincins'), catalytic domain"/>
    <property type="match status" value="1"/>
</dbReference>
<comment type="cofactor">
    <cofactor evidence="1">
        <name>Zn(2+)</name>
        <dbReference type="ChEBI" id="CHEBI:29105"/>
    </cofactor>
</comment>
<dbReference type="OrthoDB" id="7464992at2759"/>
<keyword evidence="2" id="KW-0645">Protease</keyword>
<gene>
    <name evidence="8" type="ORF">BCR43DRAFT_489099</name>
</gene>
<dbReference type="InterPro" id="IPR051156">
    <property type="entry name" value="Mito/Outer_Membr_Metalloprot"/>
</dbReference>
<proteinExistence type="predicted"/>
<evidence type="ECO:0000256" key="6">
    <source>
        <dbReference type="ARBA" id="ARBA00023049"/>
    </source>
</evidence>
<protein>
    <submittedName>
        <fullName evidence="8">Peptidase family M48-domain-containing protein</fullName>
    </submittedName>
</protein>
<evidence type="ECO:0000256" key="1">
    <source>
        <dbReference type="ARBA" id="ARBA00001947"/>
    </source>
</evidence>
<dbReference type="PANTHER" id="PTHR22726:SF18">
    <property type="entry name" value="PEPTIDASE M48 DOMAIN-CONTAINING PROTEIN"/>
    <property type="match status" value="1"/>
</dbReference>
<dbReference type="CDD" id="cd07331">
    <property type="entry name" value="M48C_Oma1_like"/>
    <property type="match status" value="1"/>
</dbReference>
<dbReference type="Pfam" id="PF01435">
    <property type="entry name" value="Peptidase_M48"/>
    <property type="match status" value="1"/>
</dbReference>
<keyword evidence="3" id="KW-0479">Metal-binding</keyword>